<dbReference type="GO" id="GO:0017056">
    <property type="term" value="F:structural constituent of nuclear pore"/>
    <property type="evidence" value="ECO:0007669"/>
    <property type="project" value="TreeGrafter"/>
</dbReference>
<evidence type="ECO:0000313" key="8">
    <source>
        <dbReference type="EMBL" id="WOL19781.1"/>
    </source>
</evidence>
<dbReference type="Pfam" id="PF23347">
    <property type="entry name" value="TPR_Nup160_C"/>
    <property type="match status" value="1"/>
</dbReference>
<name>A0AAQ3L7L9_9LILI</name>
<keyword evidence="9" id="KW-1185">Reference proteome</keyword>
<evidence type="ECO:0000256" key="2">
    <source>
        <dbReference type="ARBA" id="ARBA00022448"/>
    </source>
</evidence>
<dbReference type="InterPro" id="IPR035192">
    <property type="entry name" value="NUP160_hel_plant"/>
</dbReference>
<evidence type="ECO:0000256" key="1">
    <source>
        <dbReference type="ARBA" id="ARBA00004123"/>
    </source>
</evidence>
<dbReference type="GO" id="GO:0005643">
    <property type="term" value="C:nuclear pore"/>
    <property type="evidence" value="ECO:0007669"/>
    <property type="project" value="TreeGrafter"/>
</dbReference>
<proteinExistence type="predicted"/>
<keyword evidence="2" id="KW-0813">Transport</keyword>
<dbReference type="InterPro" id="IPR021717">
    <property type="entry name" value="Nucleoporin_Nup160"/>
</dbReference>
<comment type="subcellular location">
    <subcellularLocation>
        <location evidence="1">Nucleus</location>
    </subcellularLocation>
</comment>
<dbReference type="PANTHER" id="PTHR21286:SF0">
    <property type="entry name" value="NUCLEAR PORE COMPLEX PROTEIN NUP160"/>
    <property type="match status" value="1"/>
</dbReference>
<evidence type="ECO:0000259" key="7">
    <source>
        <dbReference type="Pfam" id="PF23354"/>
    </source>
</evidence>
<gene>
    <name evidence="8" type="ORF">Cni_G28583</name>
</gene>
<evidence type="ECO:0008006" key="10">
    <source>
        <dbReference type="Google" id="ProtNLM"/>
    </source>
</evidence>
<evidence type="ECO:0000256" key="3">
    <source>
        <dbReference type="ARBA" id="ARBA00023242"/>
    </source>
</evidence>
<dbReference type="Pfam" id="PF17238">
    <property type="entry name" value="NUP160_helical_2"/>
    <property type="match status" value="1"/>
</dbReference>
<keyword evidence="3" id="KW-0539">Nucleus</keyword>
<protein>
    <recommendedName>
        <fullName evidence="10">Nuclear pore complex protein NUP160 domain-containing protein</fullName>
    </recommendedName>
</protein>
<evidence type="ECO:0000259" key="6">
    <source>
        <dbReference type="Pfam" id="PF23347"/>
    </source>
</evidence>
<dbReference type="Pfam" id="PF23354">
    <property type="entry name" value="TPR_NUP160_120_M"/>
    <property type="match status" value="1"/>
</dbReference>
<dbReference type="Pfam" id="PF11715">
    <property type="entry name" value="Beta-prop_Nup120_160"/>
    <property type="match status" value="1"/>
</dbReference>
<dbReference type="Proteomes" id="UP001327560">
    <property type="component" value="Chromosome 9"/>
</dbReference>
<accession>A0AAQ3L7L9</accession>
<evidence type="ECO:0000313" key="9">
    <source>
        <dbReference type="Proteomes" id="UP001327560"/>
    </source>
</evidence>
<feature type="domain" description="NUP160 middle TPR" evidence="7">
    <location>
        <begin position="926"/>
        <end position="1168"/>
    </location>
</feature>
<dbReference type="EMBL" id="CP136898">
    <property type="protein sequence ID" value="WOL19781.1"/>
    <property type="molecule type" value="Genomic_DNA"/>
</dbReference>
<evidence type="ECO:0000259" key="4">
    <source>
        <dbReference type="Pfam" id="PF11715"/>
    </source>
</evidence>
<dbReference type="PANTHER" id="PTHR21286">
    <property type="entry name" value="NUCLEAR PORE COMPLEX PROTEIN NUP160"/>
    <property type="match status" value="1"/>
</dbReference>
<dbReference type="InterPro" id="IPR059141">
    <property type="entry name" value="Beta-prop_Nup120_160"/>
</dbReference>
<feature type="domain" description="Nucleoporin Nup120/160 beta-propeller" evidence="4">
    <location>
        <begin position="73"/>
        <end position="536"/>
    </location>
</feature>
<evidence type="ECO:0000259" key="5">
    <source>
        <dbReference type="Pfam" id="PF17238"/>
    </source>
</evidence>
<sequence length="1508" mass="169718">MATAARSLAGVEVPVLGSDKLEWIELTIPFSSSTVSAAASAPQTSSPPVDGAAFAPRNAAGCYVIDNADAKSYLIWKLHKDFPNVLEVVEVTGYDELPRTGLRLVFQDSLCPSAFLFKNAIRSGSVNLYSLYVLTVSGLAYLLKLRSSFPYISGSSFPLSEYVEFNVATPTQITAVTATSGCLAIGRQDGAVCCFQLGILDPSAPGFATELRDDVGIGRLWNLMSRGKAVGAVQDMVISEVCKRKLLFVLHVDGFLRVWDLASHTKVFSYNIISHDLEGTKPYRLWVSEANYDTNQISLAILHRGVLSTDFEMVAVCHYGFSAGDKIILSAQASTQSIHIEEGKLIDLKFGRDKFWILKGDGSMLYVLSQYDFEMEHKFEYGLQEEFVADQLFQSSENTLDDLIWTDHTAFSSTKDEDGYFVSSIFLRRLLQPGVYHTTALRSTLLEHKKYISDNDFQSLTMDGLRKEIFALIEGEGAARSPAATIYYWRSFCSHFLHHWCHNSSPYAFFVDSAQEVVGLIRKNSFSLFRSLEGTEQLIYDSGFHILGSDEFHYTRSSWMSLQDNDIDSELLFEVLRCMSHISHQLGRAASALYYESLVNPLISSEDIVSQLLKILESGYYPSVTSFMQQIGVDATWEKKQKAHKSQRKFAVDMLVSISSLCSRATNWSGVLDTIEKFLIHLNPHKTIEKVDSKCMYDINSIVTVQATSQVARVMFEAAFDVLLLLGYLVNISGQVNLLHTDIVRIKAKIFPAIQEIIIKWLIIHFLGTTPTTRPTLEDFSSRLSLLHLGNKAGGNSWDAKLGSSDFTLACLFDFPFPDSFEGRSTCLPNPSKLNHFVLKFCSSIAWGLSDAEFNSSPIPTIELASLLLHHGQYEAAENLFVIIDGYSRSRKVALGAQPTDGDWCARLHLMGFCLLVRAQSGLQGVLKDQKIHEAVRCFFRAASGREAPQYLQRLPFHTGFQHPENYASVAIWKLHYYQWAMEIFEQYGMSEGACQFALAALEQVDEVLKSSNNALPEYSKIQGRLWANIFQFTLDMKHYQDAYCAIISNPDEESKYICLRRFVRVLCESAAAKVLCDGGIPFVGLIEKVEQELVWKAERSDISTKPNIYKLLYAFEALQNNWRKAAGYMYRYSLRLKKEASLDGNNQYSSLLQERLHALSSAINSLQQVDRAYAWIESQYGTDLSNYHGLPNKRPRTGLTEIPATGVSTESSVKNCSVDIEMIEKEYMITSAQHMLSLVNNKLKFSGKQMLSNVVDTLIEENLYDMAFTIVVNFWKGSGLKRELERAFVSLSQKCCPNSVGSGLTGSIVKTNNLLLSYSEEEPYVGSKNTSSPIHRFKGNDQWETLELYLEKYRILHQRLPVTVAETLLYTDPQIELPLWLVQMFKGGRRASWGMTGQEPDPATLFRLYVNYNRHAEATNMLLEYIDLVVATRPADVINRKRMSATWFPYTAIERLWSQLEEMQSSGHMVEHCDKLKKLLQDALMKHLRQVQLDSEDALASASASKV</sequence>
<dbReference type="InterPro" id="IPR056535">
    <property type="entry name" value="TPR_NUP160_M"/>
</dbReference>
<feature type="domain" description="NUP160 helical" evidence="5">
    <location>
        <begin position="561"/>
        <end position="749"/>
    </location>
</feature>
<feature type="domain" description="NUP160 C-terminal TPR" evidence="6">
    <location>
        <begin position="1222"/>
        <end position="1485"/>
    </location>
</feature>
<organism evidence="8 9">
    <name type="scientific">Canna indica</name>
    <name type="common">Indian-shot</name>
    <dbReference type="NCBI Taxonomy" id="4628"/>
    <lineage>
        <taxon>Eukaryota</taxon>
        <taxon>Viridiplantae</taxon>
        <taxon>Streptophyta</taxon>
        <taxon>Embryophyta</taxon>
        <taxon>Tracheophyta</taxon>
        <taxon>Spermatophyta</taxon>
        <taxon>Magnoliopsida</taxon>
        <taxon>Liliopsida</taxon>
        <taxon>Zingiberales</taxon>
        <taxon>Cannaceae</taxon>
        <taxon>Canna</taxon>
    </lineage>
</organism>
<reference evidence="8 9" key="1">
    <citation type="submission" date="2023-10" db="EMBL/GenBank/DDBJ databases">
        <title>Chromosome-scale genome assembly provides insights into flower coloration mechanisms of Canna indica.</title>
        <authorList>
            <person name="Li C."/>
        </authorList>
    </citation>
    <scope>NUCLEOTIDE SEQUENCE [LARGE SCALE GENOMIC DNA]</scope>
    <source>
        <tissue evidence="8">Flower</tissue>
    </source>
</reference>
<dbReference type="InterPro" id="IPR056536">
    <property type="entry name" value="TPR_NUP160_C"/>
</dbReference>